<reference evidence="2" key="1">
    <citation type="submission" date="2023-05" db="EMBL/GenBank/DDBJ databases">
        <title>Genome and transcriptome analyses reveal genes involved in the formation of fine ridges on petal epidermal cells in Hibiscus trionum.</title>
        <authorList>
            <person name="Koshimizu S."/>
            <person name="Masuda S."/>
            <person name="Ishii T."/>
            <person name="Shirasu K."/>
            <person name="Hoshino A."/>
            <person name="Arita M."/>
        </authorList>
    </citation>
    <scope>NUCLEOTIDE SEQUENCE</scope>
    <source>
        <strain evidence="2">Hamamatsu line</strain>
    </source>
</reference>
<sequence>MKLLSWNVRGLGQSRTVNRLKNMLRDVNPSVIFLIETKLQSKRMEGVRKSCGFINGIDVASNGRSGGLSLAWKNNSKVQVRSYSNRHIDVIFEEDLDGVSWRCTGFYEAPEVENREASWALLRSLDDMPDMPWLVIGDFNELLLASEKQGGRLRSESQMNGFRMDLTDCNLEDIGYNGIWYTWEWGRLSSNNIRERLDRGVANPAWLTLFTDYHLDHLVHSFSNHCPLLLTTSSSDQTRKQMHHFRFEAAWLLDESCEGEVRNLWNSCTGNIPDRLTRISLGLEQWFIRIKKEKKIHVKALQQRLKELSESQPNDDNLEEILETKLALNMEADREEI</sequence>
<evidence type="ECO:0000313" key="2">
    <source>
        <dbReference type="EMBL" id="GMI69890.1"/>
    </source>
</evidence>
<protein>
    <recommendedName>
        <fullName evidence="1">Endonuclease/exonuclease/phosphatase domain-containing protein</fullName>
    </recommendedName>
</protein>
<dbReference type="PANTHER" id="PTHR35218:SF9">
    <property type="entry name" value="ENDONUCLEASE_EXONUCLEASE_PHOSPHATASE DOMAIN-CONTAINING PROTEIN"/>
    <property type="match status" value="1"/>
</dbReference>
<accession>A0A9W7LNP5</accession>
<dbReference type="OrthoDB" id="1001388at2759"/>
<dbReference type="InterPro" id="IPR005135">
    <property type="entry name" value="Endo/exonuclease/phosphatase"/>
</dbReference>
<dbReference type="Proteomes" id="UP001165190">
    <property type="component" value="Unassembled WGS sequence"/>
</dbReference>
<dbReference type="GO" id="GO:0003824">
    <property type="term" value="F:catalytic activity"/>
    <property type="evidence" value="ECO:0007669"/>
    <property type="project" value="InterPro"/>
</dbReference>
<proteinExistence type="predicted"/>
<dbReference type="EMBL" id="BSYR01000007">
    <property type="protein sequence ID" value="GMI69890.1"/>
    <property type="molecule type" value="Genomic_DNA"/>
</dbReference>
<organism evidence="2 3">
    <name type="scientific">Hibiscus trionum</name>
    <name type="common">Flower of an hour</name>
    <dbReference type="NCBI Taxonomy" id="183268"/>
    <lineage>
        <taxon>Eukaryota</taxon>
        <taxon>Viridiplantae</taxon>
        <taxon>Streptophyta</taxon>
        <taxon>Embryophyta</taxon>
        <taxon>Tracheophyta</taxon>
        <taxon>Spermatophyta</taxon>
        <taxon>Magnoliopsida</taxon>
        <taxon>eudicotyledons</taxon>
        <taxon>Gunneridae</taxon>
        <taxon>Pentapetalae</taxon>
        <taxon>rosids</taxon>
        <taxon>malvids</taxon>
        <taxon>Malvales</taxon>
        <taxon>Malvaceae</taxon>
        <taxon>Malvoideae</taxon>
        <taxon>Hibiscus</taxon>
    </lineage>
</organism>
<dbReference type="AlphaFoldDB" id="A0A9W7LNP5"/>
<name>A0A9W7LNP5_HIBTR</name>
<comment type="caution">
    <text evidence="2">The sequence shown here is derived from an EMBL/GenBank/DDBJ whole genome shotgun (WGS) entry which is preliminary data.</text>
</comment>
<dbReference type="PANTHER" id="PTHR35218">
    <property type="entry name" value="RNASE H DOMAIN-CONTAINING PROTEIN"/>
    <property type="match status" value="1"/>
</dbReference>
<keyword evidence="3" id="KW-1185">Reference proteome</keyword>
<dbReference type="InterPro" id="IPR036691">
    <property type="entry name" value="Endo/exonu/phosph_ase_sf"/>
</dbReference>
<dbReference type="Pfam" id="PF03372">
    <property type="entry name" value="Exo_endo_phos"/>
    <property type="match status" value="1"/>
</dbReference>
<dbReference type="Gene3D" id="3.60.10.10">
    <property type="entry name" value="Endonuclease/exonuclease/phosphatase"/>
    <property type="match status" value="1"/>
</dbReference>
<gene>
    <name evidence="2" type="ORF">HRI_000658300</name>
</gene>
<evidence type="ECO:0000259" key="1">
    <source>
        <dbReference type="Pfam" id="PF03372"/>
    </source>
</evidence>
<evidence type="ECO:0000313" key="3">
    <source>
        <dbReference type="Proteomes" id="UP001165190"/>
    </source>
</evidence>
<dbReference type="SUPFAM" id="SSF56219">
    <property type="entry name" value="DNase I-like"/>
    <property type="match status" value="1"/>
</dbReference>
<feature type="domain" description="Endonuclease/exonuclease/phosphatase" evidence="1">
    <location>
        <begin position="4"/>
        <end position="225"/>
    </location>
</feature>